<dbReference type="EMBL" id="UHJC01000001">
    <property type="protein sequence ID" value="SUP84425.1"/>
    <property type="molecule type" value="Genomic_DNA"/>
</dbReference>
<protein>
    <submittedName>
        <fullName evidence="1">Uncharacterized protein</fullName>
    </submittedName>
</protein>
<evidence type="ECO:0000313" key="2">
    <source>
        <dbReference type="Proteomes" id="UP000255087"/>
    </source>
</evidence>
<evidence type="ECO:0000313" key="1">
    <source>
        <dbReference type="EMBL" id="SUP84425.1"/>
    </source>
</evidence>
<accession>A0A380QC68</accession>
<dbReference type="Proteomes" id="UP000255087">
    <property type="component" value="Unassembled WGS sequence"/>
</dbReference>
<organism evidence="1 2">
    <name type="scientific">Yersinia pseudotuberculosis</name>
    <dbReference type="NCBI Taxonomy" id="633"/>
    <lineage>
        <taxon>Bacteria</taxon>
        <taxon>Pseudomonadati</taxon>
        <taxon>Pseudomonadota</taxon>
        <taxon>Gammaproteobacteria</taxon>
        <taxon>Enterobacterales</taxon>
        <taxon>Yersiniaceae</taxon>
        <taxon>Yersinia</taxon>
    </lineage>
</organism>
<reference evidence="1 2" key="1">
    <citation type="submission" date="2018-06" db="EMBL/GenBank/DDBJ databases">
        <authorList>
            <consortium name="Pathogen Informatics"/>
            <person name="Doyle S."/>
        </authorList>
    </citation>
    <scope>NUCLEOTIDE SEQUENCE [LARGE SCALE GENOMIC DNA]</scope>
    <source>
        <strain evidence="1 2">NCTC8580</strain>
    </source>
</reference>
<sequence>MRMQANILWDYSYTGRMSFHNYHIERETAICATCSLRGCFFIQHHEFMVKTASPFLSLFLRNEKIPL</sequence>
<gene>
    <name evidence="1" type="ORF">NCTC8580_03031</name>
</gene>
<dbReference type="AlphaFoldDB" id="A0A380QC68"/>
<name>A0A380QC68_YERPU</name>
<proteinExistence type="predicted"/>